<protein>
    <recommendedName>
        <fullName evidence="2">KRAB domain-containing protein</fullName>
    </recommendedName>
</protein>
<gene>
    <name evidence="3" type="ORF">HPG69_012073</name>
</gene>
<dbReference type="Gene3D" id="6.10.140.140">
    <property type="match status" value="1"/>
</dbReference>
<dbReference type="AlphaFoldDB" id="A0A7J7EXP3"/>
<keyword evidence="4" id="KW-1185">Reference proteome</keyword>
<reference evidence="3 4" key="1">
    <citation type="journal article" date="2020" name="Mol. Biol. Evol.">
        <title>Interspecific Gene Flow and the Evolution of Specialization in Black and White Rhinoceros.</title>
        <authorList>
            <person name="Moodley Y."/>
            <person name="Westbury M.V."/>
            <person name="Russo I.M."/>
            <person name="Gopalakrishnan S."/>
            <person name="Rakotoarivelo A."/>
            <person name="Olsen R.A."/>
            <person name="Prost S."/>
            <person name="Tunstall T."/>
            <person name="Ryder O.A."/>
            <person name="Dalen L."/>
            <person name="Bruford M.W."/>
        </authorList>
    </citation>
    <scope>NUCLEOTIDE SEQUENCE [LARGE SCALE GENOMIC DNA]</scope>
    <source>
        <strain evidence="3">SBR-YM</strain>
        <tissue evidence="3">Skin</tissue>
    </source>
</reference>
<sequence>YTAARPPLTPGHPNWAPERERPEAREGLGLRQVDNEDAAFLASLFEEKEDDSPCPLRLSLPTSWPPLANIQQISASSWGPLVSAFPREPCEEVAAGQPGRESVTFKDVAVLFTQDEWAQLNPAQRALYRDVMLENYSNLASLGEWGASEGLSSHLEISLGPLNWFHIEGLLGPEPDMFSQLGKGEEWMPEDTLRGLCLGKNPACGRHWEELHKCTRPWTEKRASFPFLLTSIPCCHICPCVHVALLSCGSLCLPGPFSL</sequence>
<feature type="region of interest" description="Disordered" evidence="1">
    <location>
        <begin position="1"/>
        <end position="33"/>
    </location>
</feature>
<name>A0A7J7EXP3_DICBM</name>
<dbReference type="Proteomes" id="UP000551758">
    <property type="component" value="Unassembled WGS sequence"/>
</dbReference>
<accession>A0A7J7EXP3</accession>
<organism evidence="3 4">
    <name type="scientific">Diceros bicornis minor</name>
    <name type="common">South-central black rhinoceros</name>
    <dbReference type="NCBI Taxonomy" id="77932"/>
    <lineage>
        <taxon>Eukaryota</taxon>
        <taxon>Metazoa</taxon>
        <taxon>Chordata</taxon>
        <taxon>Craniata</taxon>
        <taxon>Vertebrata</taxon>
        <taxon>Euteleostomi</taxon>
        <taxon>Mammalia</taxon>
        <taxon>Eutheria</taxon>
        <taxon>Laurasiatheria</taxon>
        <taxon>Perissodactyla</taxon>
        <taxon>Rhinocerotidae</taxon>
        <taxon>Diceros</taxon>
    </lineage>
</organism>
<evidence type="ECO:0000313" key="4">
    <source>
        <dbReference type="Proteomes" id="UP000551758"/>
    </source>
</evidence>
<dbReference type="EMBL" id="JACDTQ010001952">
    <property type="protein sequence ID" value="KAF5920592.1"/>
    <property type="molecule type" value="Genomic_DNA"/>
</dbReference>
<dbReference type="PROSITE" id="PS50805">
    <property type="entry name" value="KRAB"/>
    <property type="match status" value="1"/>
</dbReference>
<dbReference type="CDD" id="cd07765">
    <property type="entry name" value="KRAB_A-box"/>
    <property type="match status" value="1"/>
</dbReference>
<dbReference type="InterPro" id="IPR001909">
    <property type="entry name" value="KRAB"/>
</dbReference>
<dbReference type="InterPro" id="IPR050169">
    <property type="entry name" value="Krueppel_C2H2_ZnF"/>
</dbReference>
<evidence type="ECO:0000259" key="2">
    <source>
        <dbReference type="PROSITE" id="PS50805"/>
    </source>
</evidence>
<dbReference type="PANTHER" id="PTHR23232">
    <property type="entry name" value="KRAB DOMAIN C2H2 ZINC FINGER"/>
    <property type="match status" value="1"/>
</dbReference>
<dbReference type="GO" id="GO:0006355">
    <property type="term" value="P:regulation of DNA-templated transcription"/>
    <property type="evidence" value="ECO:0007669"/>
    <property type="project" value="InterPro"/>
</dbReference>
<dbReference type="PANTHER" id="PTHR23232:SF163">
    <property type="entry name" value="ZINC FINGER PROTEIN 589"/>
    <property type="match status" value="1"/>
</dbReference>
<dbReference type="SUPFAM" id="SSF109640">
    <property type="entry name" value="KRAB domain (Kruppel-associated box)"/>
    <property type="match status" value="1"/>
</dbReference>
<dbReference type="InterPro" id="IPR036051">
    <property type="entry name" value="KRAB_dom_sf"/>
</dbReference>
<dbReference type="SMART" id="SM00349">
    <property type="entry name" value="KRAB"/>
    <property type="match status" value="1"/>
</dbReference>
<proteinExistence type="predicted"/>
<feature type="non-terminal residue" evidence="3">
    <location>
        <position position="1"/>
    </location>
</feature>
<feature type="domain" description="KRAB" evidence="2">
    <location>
        <begin position="103"/>
        <end position="200"/>
    </location>
</feature>
<feature type="compositionally biased region" description="Basic and acidic residues" evidence="1">
    <location>
        <begin position="17"/>
        <end position="28"/>
    </location>
</feature>
<dbReference type="Pfam" id="PF01352">
    <property type="entry name" value="KRAB"/>
    <property type="match status" value="1"/>
</dbReference>
<comment type="caution">
    <text evidence="3">The sequence shown here is derived from an EMBL/GenBank/DDBJ whole genome shotgun (WGS) entry which is preliminary data.</text>
</comment>
<evidence type="ECO:0000256" key="1">
    <source>
        <dbReference type="SAM" id="MobiDB-lite"/>
    </source>
</evidence>
<evidence type="ECO:0000313" key="3">
    <source>
        <dbReference type="EMBL" id="KAF5920592.1"/>
    </source>
</evidence>